<evidence type="ECO:0000313" key="4">
    <source>
        <dbReference type="Proteomes" id="UP000414233"/>
    </source>
</evidence>
<accession>A0A5E4YLA0</accession>
<protein>
    <submittedName>
        <fullName evidence="3">Uncharacterized protein</fullName>
    </submittedName>
</protein>
<dbReference type="RefSeq" id="WP_150699285.1">
    <property type="nucleotide sequence ID" value="NZ_CABPRZ010000025.1"/>
</dbReference>
<dbReference type="EMBL" id="CABPRZ010000025">
    <property type="protein sequence ID" value="VVE49554.1"/>
    <property type="molecule type" value="Genomic_DNA"/>
</dbReference>
<evidence type="ECO:0000256" key="2">
    <source>
        <dbReference type="SAM" id="SignalP"/>
    </source>
</evidence>
<evidence type="ECO:0000313" key="3">
    <source>
        <dbReference type="EMBL" id="VVE49554.1"/>
    </source>
</evidence>
<evidence type="ECO:0000256" key="1">
    <source>
        <dbReference type="SAM" id="MobiDB-lite"/>
    </source>
</evidence>
<proteinExistence type="predicted"/>
<keyword evidence="2" id="KW-0732">Signal</keyword>
<feature type="region of interest" description="Disordered" evidence="1">
    <location>
        <begin position="26"/>
        <end position="49"/>
    </location>
</feature>
<dbReference type="AlphaFoldDB" id="A0A5E4YLA0"/>
<name>A0A5E4YLA0_9BURK</name>
<sequence>MKLILLALAASLLTVVLMVQARGEPGDADMPAARASTPASVVERPASRTEKSIWNTRRKMHAVRQEN</sequence>
<dbReference type="OrthoDB" id="8943089at2"/>
<feature type="signal peptide" evidence="2">
    <location>
        <begin position="1"/>
        <end position="21"/>
    </location>
</feature>
<gene>
    <name evidence="3" type="ORF">PTE30175_04505</name>
</gene>
<keyword evidence="4" id="KW-1185">Reference proteome</keyword>
<reference evidence="3 4" key="1">
    <citation type="submission" date="2019-08" db="EMBL/GenBank/DDBJ databases">
        <authorList>
            <person name="Peeters C."/>
        </authorList>
    </citation>
    <scope>NUCLEOTIDE SEQUENCE [LARGE SCALE GENOMIC DNA]</scope>
    <source>
        <strain evidence="3 4">LMG 30175</strain>
    </source>
</reference>
<dbReference type="Proteomes" id="UP000414233">
    <property type="component" value="Unassembled WGS sequence"/>
</dbReference>
<organism evidence="3 4">
    <name type="scientific">Pandoraea terrae</name>
    <dbReference type="NCBI Taxonomy" id="1537710"/>
    <lineage>
        <taxon>Bacteria</taxon>
        <taxon>Pseudomonadati</taxon>
        <taxon>Pseudomonadota</taxon>
        <taxon>Betaproteobacteria</taxon>
        <taxon>Burkholderiales</taxon>
        <taxon>Burkholderiaceae</taxon>
        <taxon>Pandoraea</taxon>
    </lineage>
</organism>
<feature type="chain" id="PRO_5022688362" evidence="2">
    <location>
        <begin position="22"/>
        <end position="67"/>
    </location>
</feature>